<evidence type="ECO:0000256" key="2">
    <source>
        <dbReference type="PROSITE-ProRule" id="PRU00169"/>
    </source>
</evidence>
<evidence type="ECO:0000256" key="1">
    <source>
        <dbReference type="ARBA" id="ARBA00023125"/>
    </source>
</evidence>
<comment type="caution">
    <text evidence="4">The sequence shown here is derived from an EMBL/GenBank/DDBJ whole genome shotgun (WGS) entry which is preliminary data.</text>
</comment>
<gene>
    <name evidence="4" type="ORF">IBL28_04090</name>
</gene>
<evidence type="ECO:0000313" key="4">
    <source>
        <dbReference type="EMBL" id="MBC9795133.1"/>
    </source>
</evidence>
<dbReference type="AlphaFoldDB" id="A0A926JPL8"/>
<proteinExistence type="predicted"/>
<feature type="modified residue" description="4-aspartylphosphate" evidence="2">
    <location>
        <position position="66"/>
    </location>
</feature>
<name>A0A926JPL8_9FLAO</name>
<keyword evidence="5" id="KW-1185">Reference proteome</keyword>
<dbReference type="InterPro" id="IPR001789">
    <property type="entry name" value="Sig_transdc_resp-reg_receiver"/>
</dbReference>
<reference evidence="4 5" key="1">
    <citation type="submission" date="2020-09" db="EMBL/GenBank/DDBJ databases">
        <title>Sinomicrobium weinanense sp. nov., a halophilic bacteria isolated from saline-alkali soil.</title>
        <authorList>
            <person name="Wu P."/>
            <person name="Ren H."/>
            <person name="Mei Y."/>
            <person name="Liang Y."/>
            <person name="Chen Z."/>
        </authorList>
    </citation>
    <scope>NUCLEOTIDE SEQUENCE [LARGE SCALE GENOMIC DNA]</scope>
    <source>
        <strain evidence="4 5">FJxs</strain>
    </source>
</reference>
<evidence type="ECO:0000259" key="3">
    <source>
        <dbReference type="PROSITE" id="PS50110"/>
    </source>
</evidence>
<dbReference type="EMBL" id="JACVDC010000006">
    <property type="protein sequence ID" value="MBC9795133.1"/>
    <property type="molecule type" value="Genomic_DNA"/>
</dbReference>
<dbReference type="SMART" id="SM00448">
    <property type="entry name" value="REC"/>
    <property type="match status" value="1"/>
</dbReference>
<dbReference type="PROSITE" id="PS50110">
    <property type="entry name" value="RESPONSE_REGULATORY"/>
    <property type="match status" value="1"/>
</dbReference>
<dbReference type="RefSeq" id="WP_187964283.1">
    <property type="nucleotide sequence ID" value="NZ_JACVDC010000006.1"/>
</dbReference>
<accession>A0A926JPL8</accession>
<keyword evidence="1" id="KW-0238">DNA-binding</keyword>
<dbReference type="Proteomes" id="UP000653730">
    <property type="component" value="Unassembled WGS sequence"/>
</dbReference>
<protein>
    <submittedName>
        <fullName evidence="4">Response regulator transcription factor</fullName>
    </submittedName>
</protein>
<dbReference type="Gene3D" id="3.40.50.2300">
    <property type="match status" value="1"/>
</dbReference>
<evidence type="ECO:0000313" key="5">
    <source>
        <dbReference type="Proteomes" id="UP000653730"/>
    </source>
</evidence>
<feature type="domain" description="Response regulatory" evidence="3">
    <location>
        <begin position="7"/>
        <end position="139"/>
    </location>
</feature>
<dbReference type="GO" id="GO:0000160">
    <property type="term" value="P:phosphorelay signal transduction system"/>
    <property type="evidence" value="ECO:0007669"/>
    <property type="project" value="InterPro"/>
</dbReference>
<dbReference type="GO" id="GO:0003677">
    <property type="term" value="F:DNA binding"/>
    <property type="evidence" value="ECO:0007669"/>
    <property type="project" value="UniProtKB-KW"/>
</dbReference>
<organism evidence="4 5">
    <name type="scientific">Sinomicrobium weinanense</name>
    <dbReference type="NCBI Taxonomy" id="2842200"/>
    <lineage>
        <taxon>Bacteria</taxon>
        <taxon>Pseudomonadati</taxon>
        <taxon>Bacteroidota</taxon>
        <taxon>Flavobacteriia</taxon>
        <taxon>Flavobacteriales</taxon>
        <taxon>Flavobacteriaceae</taxon>
        <taxon>Sinomicrobium</taxon>
    </lineage>
</organism>
<dbReference type="Pfam" id="PF00072">
    <property type="entry name" value="Response_reg"/>
    <property type="match status" value="1"/>
</dbReference>
<dbReference type="PANTHER" id="PTHR43214">
    <property type="entry name" value="TWO-COMPONENT RESPONSE REGULATOR"/>
    <property type="match status" value="1"/>
</dbReference>
<sequence>MKKQQCNILLVDDHPLITDAYKNAFEDVRKKDGIDFDIVTAHSCDAALHILHSSSPLNTIDIVFLDIQLPPSSEENGVISGEDLGLNIRKTSPQTKIVVATTFNDHYRIHSIFESLNPDGFLIKNDVTPGELVTAISRLMNDPPYYSKTVIQSLRKYVTNDLLLDKIDRQLLYQLSLGTRMKTMSTILPLSRAAIEKRKRHLKEIFDIRSGEDRELIFKAREKGFI</sequence>
<dbReference type="InterPro" id="IPR011006">
    <property type="entry name" value="CheY-like_superfamily"/>
</dbReference>
<dbReference type="InterPro" id="IPR039420">
    <property type="entry name" value="WalR-like"/>
</dbReference>
<dbReference type="SUPFAM" id="SSF52172">
    <property type="entry name" value="CheY-like"/>
    <property type="match status" value="1"/>
</dbReference>
<keyword evidence="2" id="KW-0597">Phosphoprotein</keyword>